<keyword evidence="2" id="KW-1185">Reference proteome</keyword>
<name>A0AA36F911_OCTVU</name>
<dbReference type="EMBL" id="OX597823">
    <property type="protein sequence ID" value="CAI9728689.1"/>
    <property type="molecule type" value="Genomic_DNA"/>
</dbReference>
<protein>
    <submittedName>
        <fullName evidence="1">Uncharacterized protein</fullName>
    </submittedName>
</protein>
<dbReference type="AlphaFoldDB" id="A0AA36F911"/>
<proteinExistence type="predicted"/>
<evidence type="ECO:0000313" key="2">
    <source>
        <dbReference type="Proteomes" id="UP001162480"/>
    </source>
</evidence>
<evidence type="ECO:0000313" key="1">
    <source>
        <dbReference type="EMBL" id="CAI9728689.1"/>
    </source>
</evidence>
<gene>
    <name evidence="1" type="ORF">OCTVUL_1B008931</name>
</gene>
<organism evidence="1 2">
    <name type="scientific">Octopus vulgaris</name>
    <name type="common">Common octopus</name>
    <dbReference type="NCBI Taxonomy" id="6645"/>
    <lineage>
        <taxon>Eukaryota</taxon>
        <taxon>Metazoa</taxon>
        <taxon>Spiralia</taxon>
        <taxon>Lophotrochozoa</taxon>
        <taxon>Mollusca</taxon>
        <taxon>Cephalopoda</taxon>
        <taxon>Coleoidea</taxon>
        <taxon>Octopodiformes</taxon>
        <taxon>Octopoda</taxon>
        <taxon>Incirrata</taxon>
        <taxon>Octopodidae</taxon>
        <taxon>Octopus</taxon>
    </lineage>
</organism>
<reference evidence="1" key="1">
    <citation type="submission" date="2023-08" db="EMBL/GenBank/DDBJ databases">
        <authorList>
            <person name="Alioto T."/>
            <person name="Alioto T."/>
            <person name="Gomez Garrido J."/>
        </authorList>
    </citation>
    <scope>NUCLEOTIDE SEQUENCE</scope>
</reference>
<sequence>MLQIRLYAIALTITSYFSRVHSIDVDDILVLSSTDKDSNVAAYQDYIMESKLRLDHGVYAFCMRKEFDHHEIQVISDTR</sequence>
<dbReference type="Proteomes" id="UP001162480">
    <property type="component" value="Chromosome 10"/>
</dbReference>
<accession>A0AA36F911</accession>